<feature type="domain" description="Disaggregatase-related" evidence="1">
    <location>
        <begin position="55"/>
        <end position="145"/>
    </location>
</feature>
<accession>A0ABX2ECX4</accession>
<proteinExistence type="predicted"/>
<evidence type="ECO:0000313" key="3">
    <source>
        <dbReference type="EMBL" id="NRF66536.1"/>
    </source>
</evidence>
<dbReference type="Proteomes" id="UP000737171">
    <property type="component" value="Unassembled WGS sequence"/>
</dbReference>
<dbReference type="PANTHER" id="PTHR40124:SF1">
    <property type="entry name" value="DISAGGREGATASE RELATED REPEAT PROTEIN"/>
    <property type="match status" value="1"/>
</dbReference>
<gene>
    <name evidence="3" type="ORF">HLB44_06040</name>
</gene>
<dbReference type="InterPro" id="IPR010671">
    <property type="entry name" value="Disaggr-rel_dom"/>
</dbReference>
<dbReference type="EMBL" id="JABRWJ010000002">
    <property type="protein sequence ID" value="NRF66536.1"/>
    <property type="molecule type" value="Genomic_DNA"/>
</dbReference>
<dbReference type="Pfam" id="PF21294">
    <property type="entry name" value="Polysacc_lyase_14"/>
    <property type="match status" value="1"/>
</dbReference>
<dbReference type="Pfam" id="PF06848">
    <property type="entry name" value="Disaggr_repeat"/>
    <property type="match status" value="1"/>
</dbReference>
<name>A0ABX2ECX4_9BURK</name>
<evidence type="ECO:0000259" key="2">
    <source>
        <dbReference type="Pfam" id="PF21294"/>
    </source>
</evidence>
<reference evidence="3 4" key="1">
    <citation type="submission" date="2020-05" db="EMBL/GenBank/DDBJ databases">
        <title>Aquincola sp. isolate from soil.</title>
        <authorList>
            <person name="Han J."/>
            <person name="Kim D.-U."/>
        </authorList>
    </citation>
    <scope>NUCLEOTIDE SEQUENCE [LARGE SCALE GENOMIC DNA]</scope>
    <source>
        <strain evidence="3 4">S2</strain>
    </source>
</reference>
<dbReference type="NCBIfam" id="NF033679">
    <property type="entry name" value="DNRLRE_dom"/>
    <property type="match status" value="1"/>
</dbReference>
<organism evidence="3 4">
    <name type="scientific">Pseudaquabacterium terrae</name>
    <dbReference type="NCBI Taxonomy" id="2732868"/>
    <lineage>
        <taxon>Bacteria</taxon>
        <taxon>Pseudomonadati</taxon>
        <taxon>Pseudomonadota</taxon>
        <taxon>Betaproteobacteria</taxon>
        <taxon>Burkholderiales</taxon>
        <taxon>Sphaerotilaceae</taxon>
        <taxon>Pseudaquabacterium</taxon>
    </lineage>
</organism>
<feature type="domain" description="Polysaccharide lyase 14" evidence="2">
    <location>
        <begin position="322"/>
        <end position="483"/>
    </location>
</feature>
<dbReference type="InterPro" id="IPR048958">
    <property type="entry name" value="Polysacc_lyase_14"/>
</dbReference>
<dbReference type="PANTHER" id="PTHR40124">
    <property type="match status" value="1"/>
</dbReference>
<dbReference type="Gene3D" id="2.60.120.200">
    <property type="match status" value="1"/>
</dbReference>
<evidence type="ECO:0000259" key="1">
    <source>
        <dbReference type="Pfam" id="PF06848"/>
    </source>
</evidence>
<protein>
    <submittedName>
        <fullName evidence="3">DNRLRE domain-containing protein</fullName>
    </submittedName>
</protein>
<keyword evidence="4" id="KW-1185">Reference proteome</keyword>
<dbReference type="RefSeq" id="WP_173121663.1">
    <property type="nucleotide sequence ID" value="NZ_JABRWJ010000002.1"/>
</dbReference>
<sequence>MSASASVSIPRLWRLLRLVIIGAALAAVAPVRAQPTSFHLSDDGAGPSCVFFTTMGQLKWQRRGGDWADAQGVPNGPLPYASQLVRPGQGRPFVEWDVTTLVREWLDGRHANNGVFMRLRETLGSGTVIFHSRESPDVAARPSLKLKWADGSTDRLAPSADTYLDCSTVYSLGQRPDLRVGAQYSAILRFDLPKATQALKSATLYMSSDRQQGGGPTTLQVYRAAPPFAVANGGPRQGLAARFQSDAGIARDPDVLFAEDFDSLLWPLRWRDVPLRGSAQRIDEDPELGFVPLHGPALRVRIAKGKNLGMDLRYYFSRFLADEPEEVFLRYYIRFADDWDPWLQGGKLPGIAGTYGRGGWGMRPTDGYNGWSARTGFARRPREAQAVAGLTALASYVYHAGLSGIAGGDWWDWNLAPSSLLANNRWYCIEQHLKLNQPGQADGVYEAWVDGALAVRKTDVTFRKSAELKIETLWFNVYHGGQQPAPKDLTLYLDQVVVAKRYIGPIVGAPGSSP</sequence>
<evidence type="ECO:0000313" key="4">
    <source>
        <dbReference type="Proteomes" id="UP000737171"/>
    </source>
</evidence>
<comment type="caution">
    <text evidence="3">The sequence shown here is derived from an EMBL/GenBank/DDBJ whole genome shotgun (WGS) entry which is preliminary data.</text>
</comment>